<name>A0A645H935_9ZZZZ</name>
<protein>
    <submittedName>
        <fullName evidence="1">Uncharacterized protein</fullName>
    </submittedName>
</protein>
<accession>A0A645H935</accession>
<gene>
    <name evidence="1" type="ORF">SDC9_183035</name>
</gene>
<proteinExistence type="predicted"/>
<evidence type="ECO:0000313" key="1">
    <source>
        <dbReference type="EMBL" id="MPN35537.1"/>
    </source>
</evidence>
<comment type="caution">
    <text evidence="1">The sequence shown here is derived from an EMBL/GenBank/DDBJ whole genome shotgun (WGS) entry which is preliminary data.</text>
</comment>
<organism evidence="1">
    <name type="scientific">bioreactor metagenome</name>
    <dbReference type="NCBI Taxonomy" id="1076179"/>
    <lineage>
        <taxon>unclassified sequences</taxon>
        <taxon>metagenomes</taxon>
        <taxon>ecological metagenomes</taxon>
    </lineage>
</organism>
<sequence>MNVEETRQQQRAFEVDDLVRRFRRPRGLFGGEQRRDPPVFHRERAVFREESRRNRSCVYKVLLHNRMSPIMAISESAARSR</sequence>
<dbReference type="EMBL" id="VSSQ01089190">
    <property type="protein sequence ID" value="MPN35537.1"/>
    <property type="molecule type" value="Genomic_DNA"/>
</dbReference>
<dbReference type="AlphaFoldDB" id="A0A645H935"/>
<reference evidence="1" key="1">
    <citation type="submission" date="2019-08" db="EMBL/GenBank/DDBJ databases">
        <authorList>
            <person name="Kucharzyk K."/>
            <person name="Murdoch R.W."/>
            <person name="Higgins S."/>
            <person name="Loffler F."/>
        </authorList>
    </citation>
    <scope>NUCLEOTIDE SEQUENCE</scope>
</reference>